<dbReference type="Proteomes" id="UP000244811">
    <property type="component" value="Chromosome 3"/>
</dbReference>
<evidence type="ECO:0000313" key="12">
    <source>
        <dbReference type="Proteomes" id="UP000244811"/>
    </source>
</evidence>
<dbReference type="GO" id="GO:0016787">
    <property type="term" value="F:hydrolase activity"/>
    <property type="evidence" value="ECO:0007669"/>
    <property type="project" value="UniProtKB-KW"/>
</dbReference>
<dbReference type="InterPro" id="IPR011545">
    <property type="entry name" value="DEAD/DEAH_box_helicase_dom"/>
</dbReference>
<comment type="catalytic activity">
    <reaction evidence="7">
        <text>ATP + H2O = ADP + phosphate + H(+)</text>
        <dbReference type="Rhea" id="RHEA:13065"/>
        <dbReference type="ChEBI" id="CHEBI:15377"/>
        <dbReference type="ChEBI" id="CHEBI:15378"/>
        <dbReference type="ChEBI" id="CHEBI:30616"/>
        <dbReference type="ChEBI" id="CHEBI:43474"/>
        <dbReference type="ChEBI" id="CHEBI:456216"/>
        <dbReference type="EC" id="3.6.4.13"/>
    </reaction>
</comment>
<evidence type="ECO:0000313" key="11">
    <source>
        <dbReference type="EMBL" id="UVC49744.1"/>
    </source>
</evidence>
<dbReference type="InterPro" id="IPR027417">
    <property type="entry name" value="P-loop_NTPase"/>
</dbReference>
<evidence type="ECO:0000256" key="4">
    <source>
        <dbReference type="ARBA" id="ARBA00022840"/>
    </source>
</evidence>
<evidence type="ECO:0000256" key="2">
    <source>
        <dbReference type="ARBA" id="ARBA00022801"/>
    </source>
</evidence>
<dbReference type="Pfam" id="PF00271">
    <property type="entry name" value="Helicase_C"/>
    <property type="match status" value="1"/>
</dbReference>
<reference evidence="11" key="1">
    <citation type="submission" date="2022-07" db="EMBL/GenBank/DDBJ databases">
        <title>Evaluation of T. orientalis genome assembly methods using nanopore sequencing and analysis of variation between genomes.</title>
        <authorList>
            <person name="Yam J."/>
            <person name="Micallef M.L."/>
            <person name="Liu M."/>
            <person name="Djordjevic S.P."/>
            <person name="Bogema D.R."/>
            <person name="Jenkins C."/>
        </authorList>
    </citation>
    <scope>NUCLEOTIDE SEQUENCE</scope>
    <source>
        <strain evidence="11">Goon Nure</strain>
    </source>
</reference>
<dbReference type="InterPro" id="IPR014001">
    <property type="entry name" value="Helicase_ATP-bd"/>
</dbReference>
<proteinExistence type="inferred from homology"/>
<evidence type="ECO:0000256" key="3">
    <source>
        <dbReference type="ARBA" id="ARBA00022806"/>
    </source>
</evidence>
<evidence type="ECO:0000259" key="9">
    <source>
        <dbReference type="PROSITE" id="PS51192"/>
    </source>
</evidence>
<dbReference type="InterPro" id="IPR000629">
    <property type="entry name" value="RNA-helicase_DEAD-box_CS"/>
</dbReference>
<accession>A0A976SIZ2</accession>
<keyword evidence="1 6" id="KW-0547">Nucleotide-binding</keyword>
<dbReference type="GO" id="GO:0003723">
    <property type="term" value="F:RNA binding"/>
    <property type="evidence" value="ECO:0007669"/>
    <property type="project" value="UniProtKB-UniRule"/>
</dbReference>
<dbReference type="InterPro" id="IPR044742">
    <property type="entry name" value="DEAD/DEAH_RhlB"/>
</dbReference>
<dbReference type="SMART" id="SM00490">
    <property type="entry name" value="HELICc"/>
    <property type="match status" value="1"/>
</dbReference>
<keyword evidence="2 6" id="KW-0378">Hydrolase</keyword>
<feature type="region of interest" description="Disordered" evidence="8">
    <location>
        <begin position="461"/>
        <end position="495"/>
    </location>
</feature>
<dbReference type="GO" id="GO:0005524">
    <property type="term" value="F:ATP binding"/>
    <property type="evidence" value="ECO:0007669"/>
    <property type="project" value="UniProtKB-UniRule"/>
</dbReference>
<dbReference type="PROSITE" id="PS51192">
    <property type="entry name" value="HELICASE_ATP_BIND_1"/>
    <property type="match status" value="1"/>
</dbReference>
<dbReference type="CDD" id="cd00268">
    <property type="entry name" value="DEADc"/>
    <property type="match status" value="1"/>
</dbReference>
<dbReference type="PANTHER" id="PTHR24031">
    <property type="entry name" value="RNA HELICASE"/>
    <property type="match status" value="1"/>
</dbReference>
<dbReference type="SMART" id="SM00487">
    <property type="entry name" value="DEXDc"/>
    <property type="match status" value="1"/>
</dbReference>
<evidence type="ECO:0000256" key="6">
    <source>
        <dbReference type="RuleBase" id="RU000492"/>
    </source>
</evidence>
<dbReference type="GO" id="GO:0003724">
    <property type="term" value="F:RNA helicase activity"/>
    <property type="evidence" value="ECO:0007669"/>
    <property type="project" value="UniProtKB-EC"/>
</dbReference>
<dbReference type="SUPFAM" id="SSF52540">
    <property type="entry name" value="P-loop containing nucleoside triphosphate hydrolases"/>
    <property type="match status" value="1"/>
</dbReference>
<dbReference type="InterPro" id="IPR001650">
    <property type="entry name" value="Helicase_C-like"/>
</dbReference>
<name>A0A976SIZ2_THEOR</name>
<protein>
    <recommendedName>
        <fullName evidence="7">ATP-dependent RNA helicase</fullName>
        <ecNumber evidence="7">3.6.4.13</ecNumber>
    </recommendedName>
</protein>
<evidence type="ECO:0000256" key="5">
    <source>
        <dbReference type="ARBA" id="ARBA00022884"/>
    </source>
</evidence>
<dbReference type="PROSITE" id="PS00039">
    <property type="entry name" value="DEAD_ATP_HELICASE"/>
    <property type="match status" value="1"/>
</dbReference>
<dbReference type="Pfam" id="PF00270">
    <property type="entry name" value="DEAD"/>
    <property type="match status" value="1"/>
</dbReference>
<comment type="function">
    <text evidence="7">RNA helicase.</text>
</comment>
<evidence type="ECO:0000256" key="8">
    <source>
        <dbReference type="SAM" id="MobiDB-lite"/>
    </source>
</evidence>
<gene>
    <name evidence="11" type="ORF">MACK_003855</name>
</gene>
<evidence type="ECO:0000259" key="10">
    <source>
        <dbReference type="PROSITE" id="PS51194"/>
    </source>
</evidence>
<feature type="domain" description="Helicase ATP-binding" evidence="9">
    <location>
        <begin position="101"/>
        <end position="265"/>
    </location>
</feature>
<evidence type="ECO:0000256" key="7">
    <source>
        <dbReference type="RuleBase" id="RU365068"/>
    </source>
</evidence>
<keyword evidence="3 6" id="KW-0347">Helicase</keyword>
<evidence type="ECO:0000256" key="1">
    <source>
        <dbReference type="ARBA" id="ARBA00022741"/>
    </source>
</evidence>
<dbReference type="AlphaFoldDB" id="A0A976SIZ2"/>
<feature type="compositionally biased region" description="Basic and acidic residues" evidence="8">
    <location>
        <begin position="484"/>
        <end position="495"/>
    </location>
</feature>
<dbReference type="EC" id="3.6.4.13" evidence="7"/>
<keyword evidence="4 6" id="KW-0067">ATP-binding</keyword>
<comment type="similarity">
    <text evidence="6">Belongs to the DEAD box helicase family.</text>
</comment>
<keyword evidence="5 7" id="KW-0694">RNA-binding</keyword>
<dbReference type="PROSITE" id="PS51194">
    <property type="entry name" value="HELICASE_CTER"/>
    <property type="match status" value="1"/>
</dbReference>
<dbReference type="EMBL" id="CP056070">
    <property type="protein sequence ID" value="UVC49744.1"/>
    <property type="molecule type" value="Genomic_DNA"/>
</dbReference>
<dbReference type="Gene3D" id="3.40.50.300">
    <property type="entry name" value="P-loop containing nucleotide triphosphate hydrolases"/>
    <property type="match status" value="2"/>
</dbReference>
<dbReference type="CDD" id="cd18787">
    <property type="entry name" value="SF2_C_DEAD"/>
    <property type="match status" value="1"/>
</dbReference>
<comment type="domain">
    <text evidence="7">The Q motif is unique to and characteristic of the DEAD box family of RNA helicases and controls ATP binding and hydrolysis.</text>
</comment>
<sequence>MDNVFKKLIRGTSFRSGPSSKVVLFKENEDVGHFDEEFRVADSNGVDFKEYKPLESFEEIELTISTNLQSKEPRFSPENISNALETQFNIKKTTPVQKHVIPVLLMDKDVMAVAPTGSGKTLAYLVPILLKLKDNDVNLRCLILVPTVELVQQVKSECVYLTKGKGVKIVALDKTIKTFDFSIAVSTPLTLYKLMIEHPEMLDKLEMLVLDEADKLLEDGYHDNVDYVLNHLKNKDSVQKACFSSTIQPDLLVLAKSYFKNPIHVTIGSDNVCCSNVHQELVCVTSEKGKILTLKQLINEGKLLPPILIFLQTIKRVNELYQELVGSNLKVEKFTKEMNLKERQGVIEKFRTGETEVPASTIYSVNITQIWTLICTDILSRGINFKGVHSVVNFDLPLTSQLYINRVGRAGRGLKKGKSITFFTINDFKYMSHIVEIMKLSNSPIPSYLLTGLSNLSQEDLKKMQHKPPTRLNIGPVKKRRTNKDKSDKKVGSKD</sequence>
<feature type="domain" description="Helicase C-terminal" evidence="10">
    <location>
        <begin position="293"/>
        <end position="453"/>
    </location>
</feature>
<organism evidence="11 12">
    <name type="scientific">Theileria orientalis</name>
    <dbReference type="NCBI Taxonomy" id="68886"/>
    <lineage>
        <taxon>Eukaryota</taxon>
        <taxon>Sar</taxon>
        <taxon>Alveolata</taxon>
        <taxon>Apicomplexa</taxon>
        <taxon>Aconoidasida</taxon>
        <taxon>Piroplasmida</taxon>
        <taxon>Theileriidae</taxon>
        <taxon>Theileria</taxon>
    </lineage>
</organism>